<dbReference type="SUPFAM" id="SSF81383">
    <property type="entry name" value="F-box domain"/>
    <property type="match status" value="1"/>
</dbReference>
<feature type="domain" description="F-box" evidence="1">
    <location>
        <begin position="2"/>
        <end position="25"/>
    </location>
</feature>
<proteinExistence type="predicted"/>
<reference evidence="3" key="2">
    <citation type="journal article" date="2017" name="Nat. Plants">
        <title>The Aegilops tauschii genome reveals multiple impacts of transposons.</title>
        <authorList>
            <person name="Zhao G."/>
            <person name="Zou C."/>
            <person name="Li K."/>
            <person name="Wang K."/>
            <person name="Li T."/>
            <person name="Gao L."/>
            <person name="Zhang X."/>
            <person name="Wang H."/>
            <person name="Yang Z."/>
            <person name="Liu X."/>
            <person name="Jiang W."/>
            <person name="Mao L."/>
            <person name="Kong X."/>
            <person name="Jiao Y."/>
            <person name="Jia J."/>
        </authorList>
    </citation>
    <scope>NUCLEOTIDE SEQUENCE [LARGE SCALE GENOMIC DNA]</scope>
    <source>
        <strain evidence="3">cv. AL8/78</strain>
    </source>
</reference>
<reference evidence="2" key="5">
    <citation type="journal article" date="2021" name="G3 (Bethesda)">
        <title>Aegilops tauschii genome assembly Aet v5.0 features greater sequence contiguity and improved annotation.</title>
        <authorList>
            <person name="Wang L."/>
            <person name="Zhu T."/>
            <person name="Rodriguez J.C."/>
            <person name="Deal K.R."/>
            <person name="Dubcovsky J."/>
            <person name="McGuire P.E."/>
            <person name="Lux T."/>
            <person name="Spannagl M."/>
            <person name="Mayer K.F.X."/>
            <person name="Baldrich P."/>
            <person name="Meyers B.C."/>
            <person name="Huo N."/>
            <person name="Gu Y.Q."/>
            <person name="Zhou H."/>
            <person name="Devos K.M."/>
            <person name="Bennetzen J.L."/>
            <person name="Unver T."/>
            <person name="Budak H."/>
            <person name="Gulick P.J."/>
            <person name="Galiba G."/>
            <person name="Kalapos B."/>
            <person name="Nelson D.R."/>
            <person name="Li P."/>
            <person name="You F.M."/>
            <person name="Luo M.C."/>
            <person name="Dvorak J."/>
        </authorList>
    </citation>
    <scope>NUCLEOTIDE SEQUENCE [LARGE SCALE GENOMIC DNA]</scope>
    <source>
        <strain evidence="2">cv. AL8/78</strain>
    </source>
</reference>
<protein>
    <recommendedName>
        <fullName evidence="1">F-box domain-containing protein</fullName>
    </recommendedName>
</protein>
<reference evidence="3" key="1">
    <citation type="journal article" date="2014" name="Science">
        <title>Ancient hybridizations among the ancestral genomes of bread wheat.</title>
        <authorList>
            <consortium name="International Wheat Genome Sequencing Consortium,"/>
            <person name="Marcussen T."/>
            <person name="Sandve S.R."/>
            <person name="Heier L."/>
            <person name="Spannagl M."/>
            <person name="Pfeifer M."/>
            <person name="Jakobsen K.S."/>
            <person name="Wulff B.B."/>
            <person name="Steuernagel B."/>
            <person name="Mayer K.F."/>
            <person name="Olsen O.A."/>
        </authorList>
    </citation>
    <scope>NUCLEOTIDE SEQUENCE [LARGE SCALE GENOMIC DNA]</scope>
    <source>
        <strain evidence="3">cv. AL8/78</strain>
    </source>
</reference>
<dbReference type="AlphaFoldDB" id="A0A453FZZ3"/>
<dbReference type="EnsemblPlants" id="AET3Gv20843400.3">
    <property type="protein sequence ID" value="AET3Gv20843400.3"/>
    <property type="gene ID" value="AET3Gv20843400"/>
</dbReference>
<reference evidence="2" key="3">
    <citation type="journal article" date="2017" name="Nature">
        <title>Genome sequence of the progenitor of the wheat D genome Aegilops tauschii.</title>
        <authorList>
            <person name="Luo M.C."/>
            <person name="Gu Y.Q."/>
            <person name="Puiu D."/>
            <person name="Wang H."/>
            <person name="Twardziok S.O."/>
            <person name="Deal K.R."/>
            <person name="Huo N."/>
            <person name="Zhu T."/>
            <person name="Wang L."/>
            <person name="Wang Y."/>
            <person name="McGuire P.E."/>
            <person name="Liu S."/>
            <person name="Long H."/>
            <person name="Ramasamy R.K."/>
            <person name="Rodriguez J.C."/>
            <person name="Van S.L."/>
            <person name="Yuan L."/>
            <person name="Wang Z."/>
            <person name="Xia Z."/>
            <person name="Xiao L."/>
            <person name="Anderson O.D."/>
            <person name="Ouyang S."/>
            <person name="Liang Y."/>
            <person name="Zimin A.V."/>
            <person name="Pertea G."/>
            <person name="Qi P."/>
            <person name="Bennetzen J.L."/>
            <person name="Dai X."/>
            <person name="Dawson M.W."/>
            <person name="Muller H.G."/>
            <person name="Kugler K."/>
            <person name="Rivarola-Duarte L."/>
            <person name="Spannagl M."/>
            <person name="Mayer K.F.X."/>
            <person name="Lu F.H."/>
            <person name="Bevan M.W."/>
            <person name="Leroy P."/>
            <person name="Li P."/>
            <person name="You F.M."/>
            <person name="Sun Q."/>
            <person name="Liu Z."/>
            <person name="Lyons E."/>
            <person name="Wicker T."/>
            <person name="Salzberg S.L."/>
            <person name="Devos K.M."/>
            <person name="Dvorak J."/>
        </authorList>
    </citation>
    <scope>NUCLEOTIDE SEQUENCE [LARGE SCALE GENOMIC DNA]</scope>
    <source>
        <strain evidence="2">cv. AL8/78</strain>
    </source>
</reference>
<dbReference type="InterPro" id="IPR036047">
    <property type="entry name" value="F-box-like_dom_sf"/>
</dbReference>
<accession>A0A453FZZ3</accession>
<dbReference type="InterPro" id="IPR001810">
    <property type="entry name" value="F-box_dom"/>
</dbReference>
<evidence type="ECO:0000313" key="3">
    <source>
        <dbReference type="Proteomes" id="UP000015105"/>
    </source>
</evidence>
<dbReference type="PANTHER" id="PTHR32133:SF266">
    <property type="entry name" value="F-BOX DOMAIN-CONTAINING PROTEIN"/>
    <property type="match status" value="1"/>
</dbReference>
<reference evidence="2" key="4">
    <citation type="submission" date="2019-03" db="UniProtKB">
        <authorList>
            <consortium name="EnsemblPlants"/>
        </authorList>
    </citation>
    <scope>IDENTIFICATION</scope>
</reference>
<evidence type="ECO:0000259" key="1">
    <source>
        <dbReference type="Pfam" id="PF00646"/>
    </source>
</evidence>
<dbReference type="Gramene" id="AET3Gv20843400.3">
    <property type="protein sequence ID" value="AET3Gv20843400.3"/>
    <property type="gene ID" value="AET3Gv20843400"/>
</dbReference>
<sequence length="247" mass="28107">PPYILRASLVSKRWRRLATDPKFLRRFRVHHRRPPLLGVFSSDYKRNISFRSTLDPPYRIPPERFSLPLEPWPMLDCRHGRVLFVEKKRHQLIVWDPITDHYCFVAGPPLFKIGVLSGAVLCAAADQGHVHGDCRSSPFKVVVLAYAKHDDQEAGCVASVYYSETGIWSDLISTTLPWRPVALFRSFRQRMAALASPLCWAPTITPASKCGRGRSILMVLPDGCCGELLNCRRFLDWGLGLRRGCHL</sequence>
<name>A0A453FZZ3_AEGTS</name>
<keyword evidence="3" id="KW-1185">Reference proteome</keyword>
<evidence type="ECO:0000313" key="2">
    <source>
        <dbReference type="EnsemblPlants" id="AET3Gv20843400.3"/>
    </source>
</evidence>
<dbReference type="Pfam" id="PF00646">
    <property type="entry name" value="F-box"/>
    <property type="match status" value="1"/>
</dbReference>
<dbReference type="PANTHER" id="PTHR32133">
    <property type="entry name" value="OS07G0120400 PROTEIN"/>
    <property type="match status" value="1"/>
</dbReference>
<organism evidence="2 3">
    <name type="scientific">Aegilops tauschii subsp. strangulata</name>
    <name type="common">Goatgrass</name>
    <dbReference type="NCBI Taxonomy" id="200361"/>
    <lineage>
        <taxon>Eukaryota</taxon>
        <taxon>Viridiplantae</taxon>
        <taxon>Streptophyta</taxon>
        <taxon>Embryophyta</taxon>
        <taxon>Tracheophyta</taxon>
        <taxon>Spermatophyta</taxon>
        <taxon>Magnoliopsida</taxon>
        <taxon>Liliopsida</taxon>
        <taxon>Poales</taxon>
        <taxon>Poaceae</taxon>
        <taxon>BOP clade</taxon>
        <taxon>Pooideae</taxon>
        <taxon>Triticodae</taxon>
        <taxon>Triticeae</taxon>
        <taxon>Triticinae</taxon>
        <taxon>Aegilops</taxon>
    </lineage>
</organism>
<dbReference type="Proteomes" id="UP000015105">
    <property type="component" value="Chromosome 3D"/>
</dbReference>